<feature type="transmembrane region" description="Helical" evidence="1">
    <location>
        <begin position="28"/>
        <end position="50"/>
    </location>
</feature>
<protein>
    <recommendedName>
        <fullName evidence="3">ResB-like domain-containing protein</fullName>
    </recommendedName>
</protein>
<evidence type="ECO:0000313" key="2">
    <source>
        <dbReference type="EMBL" id="VAX29619.1"/>
    </source>
</evidence>
<sequence>MVVVFLLVINTVVCSVESVLKKRKGRQWLLTISPQVIHAGFCFIMLAHLVSSYGSFHKHAVLYEGYGVTLDSGVEVYLKRINSRVESGHVTDMEAEIFYKYPDGSISQDAISPNNPSFMDGTGLYLKKVTLKPAPAALVLFSYDPGAPWALVGGVLFLSGIFTLVILKLQDRNQALIDTDMV</sequence>
<keyword evidence="1" id="KW-0472">Membrane</keyword>
<evidence type="ECO:0000256" key="1">
    <source>
        <dbReference type="SAM" id="Phobius"/>
    </source>
</evidence>
<name>A0A3B1CHC0_9ZZZZ</name>
<reference evidence="2" key="1">
    <citation type="submission" date="2018-06" db="EMBL/GenBank/DDBJ databases">
        <authorList>
            <person name="Zhirakovskaya E."/>
        </authorList>
    </citation>
    <scope>NUCLEOTIDE SEQUENCE</scope>
</reference>
<dbReference type="EMBL" id="UOGH01000127">
    <property type="protein sequence ID" value="VAX29619.1"/>
    <property type="molecule type" value="Genomic_DNA"/>
</dbReference>
<evidence type="ECO:0008006" key="3">
    <source>
        <dbReference type="Google" id="ProtNLM"/>
    </source>
</evidence>
<feature type="transmembrane region" description="Helical" evidence="1">
    <location>
        <begin position="147"/>
        <end position="167"/>
    </location>
</feature>
<organism evidence="2">
    <name type="scientific">hydrothermal vent metagenome</name>
    <dbReference type="NCBI Taxonomy" id="652676"/>
    <lineage>
        <taxon>unclassified sequences</taxon>
        <taxon>metagenomes</taxon>
        <taxon>ecological metagenomes</taxon>
    </lineage>
</organism>
<accession>A0A3B1CHC0</accession>
<dbReference type="AlphaFoldDB" id="A0A3B1CHC0"/>
<keyword evidence="1" id="KW-1133">Transmembrane helix</keyword>
<keyword evidence="1" id="KW-0812">Transmembrane</keyword>
<proteinExistence type="predicted"/>
<gene>
    <name evidence="2" type="ORF">MNBD_NITROSPIRAE02-139</name>
</gene>